<evidence type="ECO:0000256" key="7">
    <source>
        <dbReference type="ARBA" id="ARBA00022519"/>
    </source>
</evidence>
<organism evidence="14 15">
    <name type="scientific">Candidatus Pantoea multigeneris</name>
    <dbReference type="NCBI Taxonomy" id="2608357"/>
    <lineage>
        <taxon>Bacteria</taxon>
        <taxon>Pseudomonadati</taxon>
        <taxon>Pseudomonadota</taxon>
        <taxon>Gammaproteobacteria</taxon>
        <taxon>Enterobacterales</taxon>
        <taxon>Erwiniaceae</taxon>
        <taxon>Pantoea</taxon>
    </lineage>
</organism>
<evidence type="ECO:0000256" key="6">
    <source>
        <dbReference type="ARBA" id="ARBA00022475"/>
    </source>
</evidence>
<dbReference type="RefSeq" id="WP_017345378.1">
    <property type="nucleotide sequence ID" value="NZ_VWXF01000001.1"/>
</dbReference>
<feature type="transmembrane region" description="Helical" evidence="12">
    <location>
        <begin position="20"/>
        <end position="41"/>
    </location>
</feature>
<dbReference type="InterPro" id="IPR052075">
    <property type="entry name" value="Heme_exporter_D"/>
</dbReference>
<evidence type="ECO:0000256" key="1">
    <source>
        <dbReference type="ARBA" id="ARBA00002442"/>
    </source>
</evidence>
<evidence type="ECO:0000256" key="11">
    <source>
        <dbReference type="ARBA" id="ARBA00023136"/>
    </source>
</evidence>
<name>A0ABX0R971_9GAMM</name>
<evidence type="ECO:0000256" key="9">
    <source>
        <dbReference type="ARBA" id="ARBA00022748"/>
    </source>
</evidence>
<gene>
    <name evidence="14" type="primary">ccmD</name>
    <name evidence="14" type="ORF">F3J40_04510</name>
</gene>
<dbReference type="NCBIfam" id="TIGR03141">
    <property type="entry name" value="cytochro_ccmD"/>
    <property type="match status" value="1"/>
</dbReference>
<sequence>MTPAFASWHDFFAMGGYAFYVWLAVILTLIPLSALVLHTLVQRRRLLAQIRQRQSRERRIRAAKSKKAASEAAGDPM</sequence>
<dbReference type="PANTHER" id="PTHR37531:SF1">
    <property type="entry name" value="HEME EXPORTER PROTEIN D"/>
    <property type="match status" value="1"/>
</dbReference>
<dbReference type="PANTHER" id="PTHR37531">
    <property type="entry name" value="HEME EXPORTER PROTEIN D"/>
    <property type="match status" value="1"/>
</dbReference>
<keyword evidence="6 12" id="KW-1003">Cell membrane</keyword>
<keyword evidence="7 12" id="KW-0997">Cell inner membrane</keyword>
<accession>A0ABX0R971</accession>
<dbReference type="InterPro" id="IPR007078">
    <property type="entry name" value="Haem_export_protD_CcmD"/>
</dbReference>
<feature type="region of interest" description="Disordered" evidence="13">
    <location>
        <begin position="58"/>
        <end position="77"/>
    </location>
</feature>
<dbReference type="Proteomes" id="UP001515683">
    <property type="component" value="Unassembled WGS sequence"/>
</dbReference>
<evidence type="ECO:0000313" key="14">
    <source>
        <dbReference type="EMBL" id="NIF20876.1"/>
    </source>
</evidence>
<protein>
    <recommendedName>
        <fullName evidence="4 12">Heme exporter protein D</fullName>
    </recommendedName>
</protein>
<evidence type="ECO:0000256" key="3">
    <source>
        <dbReference type="ARBA" id="ARBA00008741"/>
    </source>
</evidence>
<evidence type="ECO:0000256" key="12">
    <source>
        <dbReference type="RuleBase" id="RU363101"/>
    </source>
</evidence>
<evidence type="ECO:0000256" key="4">
    <source>
        <dbReference type="ARBA" id="ARBA00016461"/>
    </source>
</evidence>
<keyword evidence="8 12" id="KW-0812">Transmembrane</keyword>
<keyword evidence="10 12" id="KW-1133">Transmembrane helix</keyword>
<evidence type="ECO:0000256" key="10">
    <source>
        <dbReference type="ARBA" id="ARBA00022989"/>
    </source>
</evidence>
<evidence type="ECO:0000256" key="13">
    <source>
        <dbReference type="SAM" id="MobiDB-lite"/>
    </source>
</evidence>
<keyword evidence="5 12" id="KW-0813">Transport</keyword>
<evidence type="ECO:0000256" key="2">
    <source>
        <dbReference type="ARBA" id="ARBA00004377"/>
    </source>
</evidence>
<dbReference type="Pfam" id="PF04995">
    <property type="entry name" value="CcmD"/>
    <property type="match status" value="1"/>
</dbReference>
<feature type="compositionally biased region" description="Basic residues" evidence="13">
    <location>
        <begin position="58"/>
        <end position="67"/>
    </location>
</feature>
<dbReference type="EMBL" id="VWXF01000001">
    <property type="protein sequence ID" value="NIF20876.1"/>
    <property type="molecule type" value="Genomic_DNA"/>
</dbReference>
<comment type="function">
    <text evidence="1 12">Required for the export of heme to the periplasm for the biogenesis of c-type cytochromes.</text>
</comment>
<evidence type="ECO:0000256" key="8">
    <source>
        <dbReference type="ARBA" id="ARBA00022692"/>
    </source>
</evidence>
<proteinExistence type="inferred from homology"/>
<keyword evidence="9 12" id="KW-0201">Cytochrome c-type biogenesis</keyword>
<comment type="caution">
    <text evidence="14">The sequence shown here is derived from an EMBL/GenBank/DDBJ whole genome shotgun (WGS) entry which is preliminary data.</text>
</comment>
<comment type="subcellular location">
    <subcellularLocation>
        <location evidence="2 12">Cell inner membrane</location>
        <topology evidence="2 12">Single-pass membrane protein</topology>
    </subcellularLocation>
</comment>
<keyword evidence="11 12" id="KW-0472">Membrane</keyword>
<keyword evidence="15" id="KW-1185">Reference proteome</keyword>
<evidence type="ECO:0000256" key="5">
    <source>
        <dbReference type="ARBA" id="ARBA00022448"/>
    </source>
</evidence>
<comment type="similarity">
    <text evidence="3 12">Belongs to the CcmD/CycX/HelD family.</text>
</comment>
<evidence type="ECO:0000313" key="15">
    <source>
        <dbReference type="Proteomes" id="UP001515683"/>
    </source>
</evidence>
<reference evidence="14 15" key="1">
    <citation type="journal article" date="2019" name="bioRxiv">
        <title>Bacteria contribute to plant secondary compound degradation in a generalist herbivore system.</title>
        <authorList>
            <person name="Francoeur C.B."/>
            <person name="Khadempour L."/>
            <person name="Moreira-Soto R.D."/>
            <person name="Gotting K."/>
            <person name="Book A.J."/>
            <person name="Pinto-Tomas A.A."/>
            <person name="Keefover-Ring K."/>
            <person name="Currie C.R."/>
        </authorList>
    </citation>
    <scope>NUCLEOTIDE SEQUENCE [LARGE SCALE GENOMIC DNA]</scope>
    <source>
        <strain evidence="14">Acro-835</strain>
    </source>
</reference>